<protein>
    <submittedName>
        <fullName evidence="2">Uncharacterized protein</fullName>
    </submittedName>
</protein>
<keyword evidence="3" id="KW-1185">Reference proteome</keyword>
<evidence type="ECO:0000313" key="2">
    <source>
        <dbReference type="EMBL" id="RCG15397.1"/>
    </source>
</evidence>
<accession>A0A367EDH5</accession>
<dbReference type="AlphaFoldDB" id="A0A367EDH5"/>
<gene>
    <name evidence="2" type="ORF">DQ392_24815</name>
</gene>
<dbReference type="Proteomes" id="UP000253507">
    <property type="component" value="Unassembled WGS sequence"/>
</dbReference>
<dbReference type="InterPro" id="IPR038071">
    <property type="entry name" value="UROD/MetE-like_sf"/>
</dbReference>
<feature type="compositionally biased region" description="Low complexity" evidence="1">
    <location>
        <begin position="125"/>
        <end position="135"/>
    </location>
</feature>
<dbReference type="Gene3D" id="3.20.20.210">
    <property type="match status" value="1"/>
</dbReference>
<dbReference type="EMBL" id="QOIM01000041">
    <property type="protein sequence ID" value="RCG15397.1"/>
    <property type="molecule type" value="Genomic_DNA"/>
</dbReference>
<organism evidence="2 3">
    <name type="scientific">Streptomyces reniochalinae</name>
    <dbReference type="NCBI Taxonomy" id="2250578"/>
    <lineage>
        <taxon>Bacteria</taxon>
        <taxon>Bacillati</taxon>
        <taxon>Actinomycetota</taxon>
        <taxon>Actinomycetes</taxon>
        <taxon>Kitasatosporales</taxon>
        <taxon>Streptomycetaceae</taxon>
        <taxon>Streptomyces</taxon>
    </lineage>
</organism>
<reference evidence="2 3" key="1">
    <citation type="submission" date="2018-06" db="EMBL/GenBank/DDBJ databases">
        <title>Streptomyces reniochalinae sp. nov. and Streptomyces diacarnus sp. nov. from marine sponges.</title>
        <authorList>
            <person name="Li L."/>
        </authorList>
    </citation>
    <scope>NUCLEOTIDE SEQUENCE [LARGE SCALE GENOMIC DNA]</scope>
    <source>
        <strain evidence="2 3">LHW50302</strain>
    </source>
</reference>
<evidence type="ECO:0000313" key="3">
    <source>
        <dbReference type="Proteomes" id="UP000253507"/>
    </source>
</evidence>
<feature type="compositionally biased region" description="Basic and acidic residues" evidence="1">
    <location>
        <begin position="8"/>
        <end position="19"/>
    </location>
</feature>
<feature type="region of interest" description="Disordered" evidence="1">
    <location>
        <begin position="125"/>
        <end position="164"/>
    </location>
</feature>
<sequence>MPHGPRCLNDERMPRHVQERVTPVPSTLQALSDGRFSDPCSGKPGLSPSLDDLPQAIDLSDQQAPPRGGLVLVGSAGRGRLGRQQRADRLQQVQTVRQQKPQQSVRDRRHLVLVTAYISRDLVRAAARPRPQDAADTTDDTPPRASTAHATVHGYPRQGSGRELKKAVEGYWRGRVRPPRCCARG</sequence>
<proteinExistence type="predicted"/>
<comment type="caution">
    <text evidence="2">The sequence shown here is derived from an EMBL/GenBank/DDBJ whole genome shotgun (WGS) entry which is preliminary data.</text>
</comment>
<evidence type="ECO:0000256" key="1">
    <source>
        <dbReference type="SAM" id="MobiDB-lite"/>
    </source>
</evidence>
<feature type="region of interest" description="Disordered" evidence="1">
    <location>
        <begin position="1"/>
        <end position="53"/>
    </location>
</feature>
<name>A0A367EDH5_9ACTN</name>